<evidence type="ECO:0000256" key="1">
    <source>
        <dbReference type="SAM" id="SignalP"/>
    </source>
</evidence>
<dbReference type="EMBL" id="FOEL01000005">
    <property type="protein sequence ID" value="SEQ49969.1"/>
    <property type="molecule type" value="Genomic_DNA"/>
</dbReference>
<name>A0A1H9GIW5_9BACI</name>
<reference evidence="2 3" key="1">
    <citation type="submission" date="2016-10" db="EMBL/GenBank/DDBJ databases">
        <authorList>
            <person name="Varghese N."/>
            <person name="Submissions S."/>
        </authorList>
    </citation>
    <scope>NUCLEOTIDE SEQUENCE [LARGE SCALE GENOMIC DNA]</scope>
    <source>
        <strain evidence="2 3">TC-13</strain>
    </source>
</reference>
<dbReference type="AlphaFoldDB" id="A0A1H9GIW5"/>
<gene>
    <name evidence="2" type="ORF">SAMN02787113_01826</name>
</gene>
<proteinExistence type="predicted"/>
<accession>A0A1H9GIW5</accession>
<evidence type="ECO:0000313" key="2">
    <source>
        <dbReference type="EMBL" id="SEQ49969.1"/>
    </source>
</evidence>
<feature type="chain" id="PRO_5030807993" evidence="1">
    <location>
        <begin position="26"/>
        <end position="219"/>
    </location>
</feature>
<comment type="caution">
    <text evidence="2">The sequence shown here is derived from an EMBL/GenBank/DDBJ whole genome shotgun (WGS) entry which is preliminary data.</text>
</comment>
<evidence type="ECO:0000313" key="3">
    <source>
        <dbReference type="Proteomes" id="UP000199410"/>
    </source>
</evidence>
<protein>
    <submittedName>
        <fullName evidence="2">Uncharacterized protein</fullName>
    </submittedName>
</protein>
<keyword evidence="1" id="KW-0732">Signal</keyword>
<organism evidence="2 3">
    <name type="scientific">Lysinibacillus fusiformis</name>
    <dbReference type="NCBI Taxonomy" id="28031"/>
    <lineage>
        <taxon>Bacteria</taxon>
        <taxon>Bacillati</taxon>
        <taxon>Bacillota</taxon>
        <taxon>Bacilli</taxon>
        <taxon>Bacillales</taxon>
        <taxon>Bacillaceae</taxon>
        <taxon>Lysinibacillus</taxon>
    </lineage>
</organism>
<dbReference type="Proteomes" id="UP000199410">
    <property type="component" value="Unassembled WGS sequence"/>
</dbReference>
<sequence>MFKKAFGSLFLASIFCFSVVPTSFASTSSSDCKLDGMKIESEDTMTSKVPSSLEMQTQLQSPEGASVTITDKSELEKIAVEQGLEEVPVRVEYEYKPSETDFSKPEQVVTPYAKGDICYVNDLGSGWYNENYPYKTFMIDGPDTFKISETKSFKSTFDGTFGASKAGLEAKIGFKLEQDYTVNFTSNTPVASNEKVYFELFTTHHKVQYAVDTGPTCNF</sequence>
<feature type="signal peptide" evidence="1">
    <location>
        <begin position="1"/>
        <end position="25"/>
    </location>
</feature>